<dbReference type="RefSeq" id="WP_202720844.1">
    <property type="nucleotide sequence ID" value="NZ_BPEX01000017.1"/>
</dbReference>
<reference evidence="2 3" key="1">
    <citation type="submission" date="2021-01" db="EMBL/GenBank/DDBJ databases">
        <title>Genome sequence of Shewanella schlegeliana JCM 11561.</title>
        <authorList>
            <person name="Zhang H."/>
            <person name="Li C."/>
        </authorList>
    </citation>
    <scope>NUCLEOTIDE SEQUENCE [LARGE SCALE GENOMIC DNA]</scope>
    <source>
        <strain evidence="2 3">JCM 11561</strain>
    </source>
</reference>
<dbReference type="Proteomes" id="UP000604898">
    <property type="component" value="Unassembled WGS sequence"/>
</dbReference>
<protein>
    <submittedName>
        <fullName evidence="2">Uncharacterized protein</fullName>
    </submittedName>
</protein>
<feature type="coiled-coil region" evidence="1">
    <location>
        <begin position="94"/>
        <end position="121"/>
    </location>
</feature>
<evidence type="ECO:0000313" key="3">
    <source>
        <dbReference type="Proteomes" id="UP000604898"/>
    </source>
</evidence>
<gene>
    <name evidence="2" type="ORF">JMA39_05525</name>
</gene>
<dbReference type="EMBL" id="JAESVD010000003">
    <property type="protein sequence ID" value="MBL4912599.1"/>
    <property type="molecule type" value="Genomic_DNA"/>
</dbReference>
<keyword evidence="1" id="KW-0175">Coiled coil</keyword>
<accession>A0ABS1SVQ6</accession>
<comment type="caution">
    <text evidence="2">The sequence shown here is derived from an EMBL/GenBank/DDBJ whole genome shotgun (WGS) entry which is preliminary data.</text>
</comment>
<organism evidence="2 3">
    <name type="scientific">Shewanella schlegeliana</name>
    <dbReference type="NCBI Taxonomy" id="190308"/>
    <lineage>
        <taxon>Bacteria</taxon>
        <taxon>Pseudomonadati</taxon>
        <taxon>Pseudomonadota</taxon>
        <taxon>Gammaproteobacteria</taxon>
        <taxon>Alteromonadales</taxon>
        <taxon>Shewanellaceae</taxon>
        <taxon>Shewanella</taxon>
    </lineage>
</organism>
<evidence type="ECO:0000313" key="2">
    <source>
        <dbReference type="EMBL" id="MBL4912599.1"/>
    </source>
</evidence>
<name>A0ABS1SVQ6_9GAMM</name>
<sequence length="269" mass="31232">MALPTNSPTAFCKAFIERELKSNKQNHIWMSYWPVMERMLERADELTLVFHELIKKFGYSDKFDGYPPNNAYIWLTLEYIWMSIDFCKNDVVQVRLDLKELNTLKEEIVELSEKLAFALRRQDEVYELSGFQKSDYQTTVDMIELASEDNHLYQSYVSDKIQSLRGQFDLKYWPTRADVAESIASFEKIQPSPSHSELPESVLKGRASDIKDFVLAFDYSFDGLNGLPSDFRFSNNALADIINVILDLSSDRLATGDAIRIVRNRHNRN</sequence>
<proteinExistence type="predicted"/>
<evidence type="ECO:0000256" key="1">
    <source>
        <dbReference type="SAM" id="Coils"/>
    </source>
</evidence>
<keyword evidence="3" id="KW-1185">Reference proteome</keyword>